<feature type="compositionally biased region" description="Polar residues" evidence="1">
    <location>
        <begin position="111"/>
        <end position="120"/>
    </location>
</feature>
<feature type="compositionally biased region" description="Low complexity" evidence="1">
    <location>
        <begin position="422"/>
        <end position="433"/>
    </location>
</feature>
<gene>
    <name evidence="2" type="ORF">QTG54_009228</name>
</gene>
<feature type="compositionally biased region" description="Basic and acidic residues" evidence="1">
    <location>
        <begin position="132"/>
        <end position="146"/>
    </location>
</feature>
<feature type="region of interest" description="Disordered" evidence="1">
    <location>
        <begin position="399"/>
        <end position="435"/>
    </location>
</feature>
<keyword evidence="3" id="KW-1185">Reference proteome</keyword>
<name>A0AAD9DC12_9STRA</name>
<sequence>MFPTDGTILTVSPDDAQPSAVVDDNILTDDELPPTSSGEEESNELPADYSSLPETLMMTSNAENEGKSAPEAETVDKTPTLSSDQQKVSNEPTGIEEEFQDENQAEVQLPSEDNVSTELDTSCAEKATATINEERQEEIIEERTDTEGCVDDTFVSVELSSSPSKNNSSYEEVGGQQEQEPLIDAASVSDTAAATVLINPSSEVAATDAAMASYVSSDNDDVAAASKSSFNISSQPPTTTTTTTTRRRKILHHPILSHLTKLPWDRLSNAGSACDVLFNCKYSMKQVEDEVREECRRGVSGEGVYIENDGVGREDGYVNVSLNSCSDYQYQEEGCETGEFEQILGCCSMLDNDEETDDEEEDVECVLPENYVVASEKAPHLVQPMIGLEGSHATVYTNQEEGEEEREYSGDNRVNSNGNELQQQQQSEKSWQQANPSLDMMLYRQFLNE</sequence>
<dbReference type="AlphaFoldDB" id="A0AAD9DC12"/>
<feature type="compositionally biased region" description="Polar residues" evidence="1">
    <location>
        <begin position="412"/>
        <end position="421"/>
    </location>
</feature>
<feature type="compositionally biased region" description="Low complexity" evidence="1">
    <location>
        <begin position="160"/>
        <end position="169"/>
    </location>
</feature>
<evidence type="ECO:0000313" key="2">
    <source>
        <dbReference type="EMBL" id="KAK1740278.1"/>
    </source>
</evidence>
<organism evidence="2 3">
    <name type="scientific">Skeletonema marinoi</name>
    <dbReference type="NCBI Taxonomy" id="267567"/>
    <lineage>
        <taxon>Eukaryota</taxon>
        <taxon>Sar</taxon>
        <taxon>Stramenopiles</taxon>
        <taxon>Ochrophyta</taxon>
        <taxon>Bacillariophyta</taxon>
        <taxon>Coscinodiscophyceae</taxon>
        <taxon>Thalassiosirophycidae</taxon>
        <taxon>Thalassiosirales</taxon>
        <taxon>Skeletonemataceae</taxon>
        <taxon>Skeletonema</taxon>
        <taxon>Skeletonema marinoi-dohrnii complex</taxon>
    </lineage>
</organism>
<feature type="compositionally biased region" description="Basic and acidic residues" evidence="1">
    <location>
        <begin position="64"/>
        <end position="76"/>
    </location>
</feature>
<protein>
    <submittedName>
        <fullName evidence="2">Uncharacterized protein</fullName>
    </submittedName>
</protein>
<reference evidence="2" key="1">
    <citation type="submission" date="2023-06" db="EMBL/GenBank/DDBJ databases">
        <title>Survivors Of The Sea: Transcriptome response of Skeletonema marinoi to long-term dormancy.</title>
        <authorList>
            <person name="Pinder M.I.M."/>
            <person name="Kourtchenko O."/>
            <person name="Robertson E.K."/>
            <person name="Larsson T."/>
            <person name="Maumus F."/>
            <person name="Osuna-Cruz C.M."/>
            <person name="Vancaester E."/>
            <person name="Stenow R."/>
            <person name="Vandepoele K."/>
            <person name="Ploug H."/>
            <person name="Bruchert V."/>
            <person name="Godhe A."/>
            <person name="Topel M."/>
        </authorList>
    </citation>
    <scope>NUCLEOTIDE SEQUENCE</scope>
    <source>
        <strain evidence="2">R05AC</strain>
    </source>
</reference>
<evidence type="ECO:0000256" key="1">
    <source>
        <dbReference type="SAM" id="MobiDB-lite"/>
    </source>
</evidence>
<comment type="caution">
    <text evidence="2">The sequence shown here is derived from an EMBL/GenBank/DDBJ whole genome shotgun (WGS) entry which is preliminary data.</text>
</comment>
<feature type="compositionally biased region" description="Polar residues" evidence="1">
    <location>
        <begin position="77"/>
        <end position="92"/>
    </location>
</feature>
<dbReference type="EMBL" id="JATAAI010000016">
    <property type="protein sequence ID" value="KAK1740278.1"/>
    <property type="molecule type" value="Genomic_DNA"/>
</dbReference>
<accession>A0AAD9DC12</accession>
<proteinExistence type="predicted"/>
<feature type="region of interest" description="Disordered" evidence="1">
    <location>
        <begin position="1"/>
        <end position="149"/>
    </location>
</feature>
<evidence type="ECO:0000313" key="3">
    <source>
        <dbReference type="Proteomes" id="UP001224775"/>
    </source>
</evidence>
<feature type="region of interest" description="Disordered" evidence="1">
    <location>
        <begin position="158"/>
        <end position="177"/>
    </location>
</feature>
<feature type="compositionally biased region" description="Acidic residues" evidence="1">
    <location>
        <begin position="94"/>
        <end position="104"/>
    </location>
</feature>
<dbReference type="Proteomes" id="UP001224775">
    <property type="component" value="Unassembled WGS sequence"/>
</dbReference>
<feature type="compositionally biased region" description="Acidic residues" evidence="1">
    <location>
        <begin position="26"/>
        <end position="43"/>
    </location>
</feature>